<dbReference type="GO" id="GO:0016491">
    <property type="term" value="F:oxidoreductase activity"/>
    <property type="evidence" value="ECO:0007669"/>
    <property type="project" value="UniProtKB-KW"/>
</dbReference>
<dbReference type="Pfam" id="PF07992">
    <property type="entry name" value="Pyr_redox_2"/>
    <property type="match status" value="1"/>
</dbReference>
<dbReference type="Proteomes" id="UP000266482">
    <property type="component" value="Unassembled WGS sequence"/>
</dbReference>
<comment type="caution">
    <text evidence="6">The sequence shown here is derived from an EMBL/GenBank/DDBJ whole genome shotgun (WGS) entry which is preliminary data.</text>
</comment>
<evidence type="ECO:0000256" key="2">
    <source>
        <dbReference type="ARBA" id="ARBA00011738"/>
    </source>
</evidence>
<keyword evidence="4" id="KW-0560">Oxidoreductase</keyword>
<proteinExistence type="predicted"/>
<dbReference type="PRINTS" id="PR00469">
    <property type="entry name" value="PNDRDTASEII"/>
</dbReference>
<evidence type="ECO:0000313" key="6">
    <source>
        <dbReference type="EMBL" id="RIX53661.1"/>
    </source>
</evidence>
<dbReference type="InterPro" id="IPR050097">
    <property type="entry name" value="Ferredoxin-NADP_redctase_2"/>
</dbReference>
<name>A0A3A1V1H3_9BACL</name>
<feature type="domain" description="FAD/NAD(P)-binding" evidence="5">
    <location>
        <begin position="18"/>
        <end position="297"/>
    </location>
</feature>
<organism evidence="6 7">
    <name type="scientific">Paenibacillus nanensis</name>
    <dbReference type="NCBI Taxonomy" id="393251"/>
    <lineage>
        <taxon>Bacteria</taxon>
        <taxon>Bacillati</taxon>
        <taxon>Bacillota</taxon>
        <taxon>Bacilli</taxon>
        <taxon>Bacillales</taxon>
        <taxon>Paenibacillaceae</taxon>
        <taxon>Paenibacillus</taxon>
    </lineage>
</organism>
<dbReference type="EMBL" id="QXQA01000004">
    <property type="protein sequence ID" value="RIX53661.1"/>
    <property type="molecule type" value="Genomic_DNA"/>
</dbReference>
<evidence type="ECO:0000256" key="1">
    <source>
        <dbReference type="ARBA" id="ARBA00001974"/>
    </source>
</evidence>
<dbReference type="InterPro" id="IPR036188">
    <property type="entry name" value="FAD/NAD-bd_sf"/>
</dbReference>
<dbReference type="PRINTS" id="PR00368">
    <property type="entry name" value="FADPNR"/>
</dbReference>
<evidence type="ECO:0000259" key="5">
    <source>
        <dbReference type="Pfam" id="PF07992"/>
    </source>
</evidence>
<dbReference type="InterPro" id="IPR023753">
    <property type="entry name" value="FAD/NAD-binding_dom"/>
</dbReference>
<dbReference type="AlphaFoldDB" id="A0A3A1V1H3"/>
<sequence>MILVLFSTWRWPELKTWDVTIIGGGPAGLSAAMLLGRSVRSVIVIDEGEPRNAASKAAHGYLTRDGIPPAQFLQLARENLQAYPSVHWQKGTAVHAEITGYGFETTLADGQTVQSRKLIVASGMRDHLPPIQGLHEAYGLSIFPCPFCDGWERRNEPLALIGHGRKTFEYVKKLYNWSKDIFIFTNGATAFDSDQLDEMSARGIKVADERIERLISVDGMLQAVVLADGTSIARSGGFLADTGAREASDIPARLGVPADQNGKYETLAHGKTAVDGLYIIGDAKNGFTGIVGAASEGYEAGTVLVQELALEDWDRCR</sequence>
<comment type="cofactor">
    <cofactor evidence="1">
        <name>FAD</name>
        <dbReference type="ChEBI" id="CHEBI:57692"/>
    </cofactor>
</comment>
<dbReference type="OrthoDB" id="9806179at2"/>
<dbReference type="Gene3D" id="3.50.50.60">
    <property type="entry name" value="FAD/NAD(P)-binding domain"/>
    <property type="match status" value="2"/>
</dbReference>
<protein>
    <submittedName>
        <fullName evidence="6">NAD(P)/FAD-dependent oxidoreductase</fullName>
    </submittedName>
</protein>
<accession>A0A3A1V1H3</accession>
<keyword evidence="7" id="KW-1185">Reference proteome</keyword>
<dbReference type="SUPFAM" id="SSF51905">
    <property type="entry name" value="FAD/NAD(P)-binding domain"/>
    <property type="match status" value="1"/>
</dbReference>
<evidence type="ECO:0000256" key="4">
    <source>
        <dbReference type="ARBA" id="ARBA00023002"/>
    </source>
</evidence>
<keyword evidence="3" id="KW-0285">Flavoprotein</keyword>
<evidence type="ECO:0000256" key="3">
    <source>
        <dbReference type="ARBA" id="ARBA00022630"/>
    </source>
</evidence>
<comment type="subunit">
    <text evidence="2">Homodimer.</text>
</comment>
<evidence type="ECO:0000313" key="7">
    <source>
        <dbReference type="Proteomes" id="UP000266482"/>
    </source>
</evidence>
<dbReference type="RefSeq" id="WP_119599353.1">
    <property type="nucleotide sequence ID" value="NZ_QXQA01000004.1"/>
</dbReference>
<dbReference type="PANTHER" id="PTHR48105">
    <property type="entry name" value="THIOREDOXIN REDUCTASE 1-RELATED-RELATED"/>
    <property type="match status" value="1"/>
</dbReference>
<gene>
    <name evidence="6" type="ORF">D3P08_09555</name>
</gene>
<reference evidence="6 7" key="1">
    <citation type="submission" date="2018-09" db="EMBL/GenBank/DDBJ databases">
        <title>Paenibacillus aracenensis nov. sp. isolated from a cave in southern Spain.</title>
        <authorList>
            <person name="Jurado V."/>
            <person name="Gutierrez-Patricio S."/>
            <person name="Gonzalez-Pimentel J.L."/>
            <person name="Miller A.Z."/>
            <person name="Laiz L."/>
            <person name="Saiz-Jimenez C."/>
        </authorList>
    </citation>
    <scope>NUCLEOTIDE SEQUENCE [LARGE SCALE GENOMIC DNA]</scope>
    <source>
        <strain evidence="6 7">DSM 22867</strain>
    </source>
</reference>